<dbReference type="InterPro" id="IPR059000">
    <property type="entry name" value="ATPase_P-type_domA"/>
</dbReference>
<dbReference type="SFLD" id="SFLDS00003">
    <property type="entry name" value="Haloacid_Dehalogenase"/>
    <property type="match status" value="1"/>
</dbReference>
<dbReference type="InterPro" id="IPR023214">
    <property type="entry name" value="HAD_sf"/>
</dbReference>
<dbReference type="NCBIfam" id="TIGR01494">
    <property type="entry name" value="ATPase_P-type"/>
    <property type="match status" value="2"/>
</dbReference>
<dbReference type="SMART" id="SM00831">
    <property type="entry name" value="Cation_ATPase_N"/>
    <property type="match status" value="1"/>
</dbReference>
<dbReference type="Gene3D" id="3.40.1110.10">
    <property type="entry name" value="Calcium-transporting ATPase, cytoplasmic domain N"/>
    <property type="match status" value="1"/>
</dbReference>
<feature type="transmembrane region" description="Helical" evidence="9">
    <location>
        <begin position="257"/>
        <end position="280"/>
    </location>
</feature>
<feature type="transmembrane region" description="Helical" evidence="9">
    <location>
        <begin position="797"/>
        <end position="814"/>
    </location>
</feature>
<protein>
    <submittedName>
        <fullName evidence="11">Cation-transporting P-type ATPase</fullName>
    </submittedName>
</protein>
<dbReference type="InterPro" id="IPR004014">
    <property type="entry name" value="ATPase_P-typ_cation-transptr_N"/>
</dbReference>
<proteinExistence type="inferred from homology"/>
<comment type="caution">
    <text evidence="11">The sequence shown here is derived from an EMBL/GenBank/DDBJ whole genome shotgun (WGS) entry which is preliminary data.</text>
</comment>
<organism evidence="11 12">
    <name type="scientific">Ruegeria aquimaris</name>
    <dbReference type="NCBI Taxonomy" id="2984333"/>
    <lineage>
        <taxon>Bacteria</taxon>
        <taxon>Pseudomonadati</taxon>
        <taxon>Pseudomonadota</taxon>
        <taxon>Alphaproteobacteria</taxon>
        <taxon>Rhodobacterales</taxon>
        <taxon>Roseobacteraceae</taxon>
        <taxon>Ruegeria</taxon>
    </lineage>
</organism>
<dbReference type="Gene3D" id="3.40.50.1000">
    <property type="entry name" value="HAD superfamily/HAD-like"/>
    <property type="match status" value="1"/>
</dbReference>
<dbReference type="PROSITE" id="PS00154">
    <property type="entry name" value="ATPASE_E1_E2"/>
    <property type="match status" value="1"/>
</dbReference>
<dbReference type="SUPFAM" id="SSF56784">
    <property type="entry name" value="HAD-like"/>
    <property type="match status" value="1"/>
</dbReference>
<evidence type="ECO:0000256" key="7">
    <source>
        <dbReference type="ARBA" id="ARBA00022989"/>
    </source>
</evidence>
<dbReference type="SUPFAM" id="SSF81665">
    <property type="entry name" value="Calcium ATPase, transmembrane domain M"/>
    <property type="match status" value="1"/>
</dbReference>
<dbReference type="SFLD" id="SFLDG00002">
    <property type="entry name" value="C1.7:_P-type_atpase_like"/>
    <property type="match status" value="1"/>
</dbReference>
<feature type="transmembrane region" description="Helical" evidence="9">
    <location>
        <begin position="719"/>
        <end position="741"/>
    </location>
</feature>
<dbReference type="PRINTS" id="PR00120">
    <property type="entry name" value="HATPASE"/>
</dbReference>
<dbReference type="SUPFAM" id="SSF81653">
    <property type="entry name" value="Calcium ATPase, transduction domain A"/>
    <property type="match status" value="1"/>
</dbReference>
<dbReference type="InterPro" id="IPR044492">
    <property type="entry name" value="P_typ_ATPase_HD_dom"/>
</dbReference>
<feature type="transmembrane region" description="Helical" evidence="9">
    <location>
        <begin position="834"/>
        <end position="853"/>
    </location>
</feature>
<sequence>MPMSDSGAEYEKRSQLHARSAEEVLRLLGVHVETGLNSDEAALRQQIYGENRLDRVKSTSPFALLLDQFRSVIVWLLSAAALLSVAVGDYREAVAILFVLAINTAIGFFTSWKALRSMEALFSLTVATARIRRDGHSVMLPVNEITPGDIVVVEAGDVVPADLRLIQVENLQCNESALTGESAPVSKSAAALPAATAVADRTNMAFKGTGVTRGAGVGMVTMIGSETELGRISTLVQTAEAAAHPLEKRLDRLGRTLVLLTIALSTLIAAIGFARGLVLVDMIETAIALAVAAVPEGLPVVATLALARGMLRMARRNTLIERLSAVETLGATTLILTDKTGTLTENRMTVAGFLLDGRDVAAADLLEAGAALSEPDLRLALEIGVLCNTAEIGQAGTQHGVGDPMEIALLHFAELLGVRPDLDAEDRPEIAKHPYDPEFKMMATLHSAGRDVFTAVKGAPEAVIEASDRVLTAEGVRELSEAQRQEWLKRVEDAAGMGYRLIGLAYKQKNTDGAPFYQSLILVGFVMLLDPLRPDVPTAIAECRGAGVRVVMMTGDHIATAKQIAFQAGLGEDGRIVALSENSLEGLKTGGNDAEMRDQLEQVDVFARVAPETKLKLVAHYQDAGHIVAMTGDGVNDAPALKKSDIGIAMGQRGTQVARDAADVILKDDAFSSIVAAMWQGRVIFSNIRRFVIYLMSCNFSEILIVGLAIAAGLPAPLLPLQILFLNIVTDVFPAFALGLGEGDRSVMKRPPRNPKEPIVGMLQWVDIVVFGLAITIATLGAFWIALARLDMDARDAVSVAFLTLALAQLWHVFNMRDRGERGLVNSITRNPWVYAALAFCMGLLVAAFQIPAVSEALQLTPLGWRQMALAVGASLFPIVVGGVWLRAGRSTTQAD</sequence>
<evidence type="ECO:0000256" key="6">
    <source>
        <dbReference type="ARBA" id="ARBA00022967"/>
    </source>
</evidence>
<dbReference type="Gene3D" id="2.70.150.10">
    <property type="entry name" value="Calcium-transporting ATPase, cytoplasmic transduction domain A"/>
    <property type="match status" value="1"/>
</dbReference>
<dbReference type="SUPFAM" id="SSF81660">
    <property type="entry name" value="Metal cation-transporting ATPase, ATP-binding domain N"/>
    <property type="match status" value="1"/>
</dbReference>
<dbReference type="InterPro" id="IPR008250">
    <property type="entry name" value="ATPase_P-typ_transduc_dom_A_sf"/>
</dbReference>
<dbReference type="PANTHER" id="PTHR43294">
    <property type="entry name" value="SODIUM/POTASSIUM-TRANSPORTING ATPASE SUBUNIT ALPHA"/>
    <property type="match status" value="1"/>
</dbReference>
<dbReference type="InterPro" id="IPR023298">
    <property type="entry name" value="ATPase_P-typ_TM_dom_sf"/>
</dbReference>
<feature type="domain" description="Cation-transporting P-type ATPase N-terminal" evidence="10">
    <location>
        <begin position="15"/>
        <end position="89"/>
    </location>
</feature>
<dbReference type="InterPro" id="IPR006068">
    <property type="entry name" value="ATPase_P-typ_cation-transptr_C"/>
</dbReference>
<keyword evidence="8 9" id="KW-0472">Membrane</keyword>
<keyword evidence="5" id="KW-0067">ATP-binding</keyword>
<dbReference type="Pfam" id="PF00689">
    <property type="entry name" value="Cation_ATPase_C"/>
    <property type="match status" value="1"/>
</dbReference>
<dbReference type="Pfam" id="PF00690">
    <property type="entry name" value="Cation_ATPase_N"/>
    <property type="match status" value="1"/>
</dbReference>
<keyword evidence="12" id="KW-1185">Reference proteome</keyword>
<keyword evidence="3 9" id="KW-0812">Transmembrane</keyword>
<feature type="transmembrane region" description="Helical" evidence="9">
    <location>
        <begin position="865"/>
        <end position="886"/>
    </location>
</feature>
<dbReference type="PRINTS" id="PR00119">
    <property type="entry name" value="CATATPASE"/>
</dbReference>
<dbReference type="InterPro" id="IPR050510">
    <property type="entry name" value="Cation_transp_ATPase_P-type"/>
</dbReference>
<feature type="transmembrane region" description="Helical" evidence="9">
    <location>
        <begin position="286"/>
        <end position="307"/>
    </location>
</feature>
<reference evidence="11 12" key="1">
    <citation type="submission" date="2022-10" db="EMBL/GenBank/DDBJ databases">
        <title>Ruegeria sp. nov., isolated from ocean surface sediments.</title>
        <authorList>
            <person name="He W."/>
            <person name="Xue H.-P."/>
            <person name="Zhang D.-F."/>
        </authorList>
    </citation>
    <scope>NUCLEOTIDE SEQUENCE [LARGE SCALE GENOMIC DNA]</scope>
    <source>
        <strain evidence="11 12">XHP0148</strain>
    </source>
</reference>
<dbReference type="EMBL" id="JAOWLB010000009">
    <property type="protein sequence ID" value="MCV2889429.1"/>
    <property type="molecule type" value="Genomic_DNA"/>
</dbReference>
<evidence type="ECO:0000256" key="4">
    <source>
        <dbReference type="ARBA" id="ARBA00022741"/>
    </source>
</evidence>
<keyword evidence="4" id="KW-0547">Nucleotide-binding</keyword>
<evidence type="ECO:0000313" key="12">
    <source>
        <dbReference type="Proteomes" id="UP001320899"/>
    </source>
</evidence>
<feature type="transmembrane region" description="Helical" evidence="9">
    <location>
        <begin position="62"/>
        <end position="87"/>
    </location>
</feature>
<dbReference type="Gene3D" id="1.20.1110.10">
    <property type="entry name" value="Calcium-transporting ATPase, transmembrane domain"/>
    <property type="match status" value="1"/>
</dbReference>
<evidence type="ECO:0000256" key="1">
    <source>
        <dbReference type="ARBA" id="ARBA00004141"/>
    </source>
</evidence>
<evidence type="ECO:0000256" key="3">
    <source>
        <dbReference type="ARBA" id="ARBA00022692"/>
    </source>
</evidence>
<feature type="transmembrane region" description="Helical" evidence="9">
    <location>
        <begin position="762"/>
        <end position="785"/>
    </location>
</feature>
<dbReference type="PANTHER" id="PTHR43294:SF20">
    <property type="entry name" value="P-TYPE ATPASE"/>
    <property type="match status" value="1"/>
</dbReference>
<evidence type="ECO:0000313" key="11">
    <source>
        <dbReference type="EMBL" id="MCV2889429.1"/>
    </source>
</evidence>
<keyword evidence="7 9" id="KW-1133">Transmembrane helix</keyword>
<feature type="transmembrane region" description="Helical" evidence="9">
    <location>
        <begin position="691"/>
        <end position="713"/>
    </location>
</feature>
<evidence type="ECO:0000256" key="8">
    <source>
        <dbReference type="ARBA" id="ARBA00023136"/>
    </source>
</evidence>
<dbReference type="Pfam" id="PF13246">
    <property type="entry name" value="Cation_ATPase"/>
    <property type="match status" value="1"/>
</dbReference>
<evidence type="ECO:0000256" key="9">
    <source>
        <dbReference type="SAM" id="Phobius"/>
    </source>
</evidence>
<dbReference type="Pfam" id="PF00122">
    <property type="entry name" value="E1-E2_ATPase"/>
    <property type="match status" value="1"/>
</dbReference>
<name>A0ABT3ALA5_9RHOB</name>
<dbReference type="InterPro" id="IPR001757">
    <property type="entry name" value="P_typ_ATPase"/>
</dbReference>
<dbReference type="InterPro" id="IPR023299">
    <property type="entry name" value="ATPase_P-typ_cyto_dom_N"/>
</dbReference>
<evidence type="ECO:0000259" key="10">
    <source>
        <dbReference type="SMART" id="SM00831"/>
    </source>
</evidence>
<evidence type="ECO:0000256" key="2">
    <source>
        <dbReference type="ARBA" id="ARBA00005675"/>
    </source>
</evidence>
<dbReference type="SFLD" id="SFLDF00027">
    <property type="entry name" value="p-type_atpase"/>
    <property type="match status" value="1"/>
</dbReference>
<evidence type="ECO:0000256" key="5">
    <source>
        <dbReference type="ARBA" id="ARBA00022840"/>
    </source>
</evidence>
<feature type="transmembrane region" description="Helical" evidence="9">
    <location>
        <begin position="93"/>
        <end position="112"/>
    </location>
</feature>
<dbReference type="Proteomes" id="UP001320899">
    <property type="component" value="Unassembled WGS sequence"/>
</dbReference>
<accession>A0ABT3ALA5</accession>
<dbReference type="InterPro" id="IPR018303">
    <property type="entry name" value="ATPase_P-typ_P_site"/>
</dbReference>
<keyword evidence="6" id="KW-1278">Translocase</keyword>
<comment type="subcellular location">
    <subcellularLocation>
        <location evidence="1">Membrane</location>
        <topology evidence="1">Multi-pass membrane protein</topology>
    </subcellularLocation>
</comment>
<gene>
    <name evidence="11" type="ORF">OE747_13855</name>
</gene>
<dbReference type="InterPro" id="IPR036412">
    <property type="entry name" value="HAD-like_sf"/>
</dbReference>
<comment type="similarity">
    <text evidence="2">Belongs to the cation transport ATPase (P-type) (TC 3.A.3) family. Type IIA subfamily.</text>
</comment>